<reference evidence="1" key="1">
    <citation type="journal article" date="2023" name="Insect Mol. Biol.">
        <title>Genome sequencing provides insights into the evolution of gene families encoding plant cell wall-degrading enzymes in longhorned beetles.</title>
        <authorList>
            <person name="Shin N.R."/>
            <person name="Okamura Y."/>
            <person name="Kirsch R."/>
            <person name="Pauchet Y."/>
        </authorList>
    </citation>
    <scope>NUCLEOTIDE SEQUENCE</scope>
    <source>
        <strain evidence="1">MMC_N1</strain>
    </source>
</reference>
<accession>A0ABQ9K4U3</accession>
<organism evidence="1 2">
    <name type="scientific">Molorchus minor</name>
    <dbReference type="NCBI Taxonomy" id="1323400"/>
    <lineage>
        <taxon>Eukaryota</taxon>
        <taxon>Metazoa</taxon>
        <taxon>Ecdysozoa</taxon>
        <taxon>Arthropoda</taxon>
        <taxon>Hexapoda</taxon>
        <taxon>Insecta</taxon>
        <taxon>Pterygota</taxon>
        <taxon>Neoptera</taxon>
        <taxon>Endopterygota</taxon>
        <taxon>Coleoptera</taxon>
        <taxon>Polyphaga</taxon>
        <taxon>Cucujiformia</taxon>
        <taxon>Chrysomeloidea</taxon>
        <taxon>Cerambycidae</taxon>
        <taxon>Lamiinae</taxon>
        <taxon>Monochamini</taxon>
        <taxon>Molorchus</taxon>
    </lineage>
</organism>
<keyword evidence="2" id="KW-1185">Reference proteome</keyword>
<evidence type="ECO:0000313" key="1">
    <source>
        <dbReference type="EMBL" id="KAJ8984577.1"/>
    </source>
</evidence>
<protein>
    <submittedName>
        <fullName evidence="1">Uncharacterized protein</fullName>
    </submittedName>
</protein>
<gene>
    <name evidence="1" type="ORF">NQ317_006039</name>
</gene>
<evidence type="ECO:0000313" key="2">
    <source>
        <dbReference type="Proteomes" id="UP001162164"/>
    </source>
</evidence>
<comment type="caution">
    <text evidence="1">The sequence shown here is derived from an EMBL/GenBank/DDBJ whole genome shotgun (WGS) entry which is preliminary data.</text>
</comment>
<sequence length="145" mass="16539">MATLSLHLCYVVDLCTDSNVWFCYGNFEVNKNVWVGIVFGVISYVNVGNNQIEQFESVVKNFYIWLILLLIEKFCFASEASLNHPNVCVCVCLKRLEARSSSAQAFTANNKITLLRCSYDYVNIKISHKLHRTIIILGIINPKKL</sequence>
<dbReference type="Proteomes" id="UP001162164">
    <property type="component" value="Unassembled WGS sequence"/>
</dbReference>
<name>A0ABQ9K4U3_9CUCU</name>
<dbReference type="EMBL" id="JAPWTJ010000031">
    <property type="protein sequence ID" value="KAJ8984577.1"/>
    <property type="molecule type" value="Genomic_DNA"/>
</dbReference>
<proteinExistence type="predicted"/>